<dbReference type="InterPro" id="IPR006058">
    <property type="entry name" value="2Fe2S_fd_BS"/>
</dbReference>
<keyword evidence="2" id="KW-0479">Metal-binding</keyword>
<gene>
    <name evidence="7" type="ORF">ACFQXB_18450</name>
</gene>
<dbReference type="InterPro" id="IPR051452">
    <property type="entry name" value="Diverse_Oxidoreductases"/>
</dbReference>
<dbReference type="Pfam" id="PF01799">
    <property type="entry name" value="Fer2_2"/>
    <property type="match status" value="1"/>
</dbReference>
<dbReference type="Gene3D" id="3.10.20.30">
    <property type="match status" value="1"/>
</dbReference>
<proteinExistence type="predicted"/>
<evidence type="ECO:0000313" key="7">
    <source>
        <dbReference type="EMBL" id="MFC7706166.1"/>
    </source>
</evidence>
<evidence type="ECO:0000259" key="6">
    <source>
        <dbReference type="PROSITE" id="PS51085"/>
    </source>
</evidence>
<evidence type="ECO:0000256" key="5">
    <source>
        <dbReference type="ARBA" id="ARBA00023014"/>
    </source>
</evidence>
<dbReference type="RefSeq" id="WP_377406709.1">
    <property type="nucleotide sequence ID" value="NZ_JBHTFQ010000014.1"/>
</dbReference>
<protein>
    <submittedName>
        <fullName evidence="7">(2Fe-2S)-binding protein</fullName>
    </submittedName>
</protein>
<dbReference type="InterPro" id="IPR036010">
    <property type="entry name" value="2Fe-2S_ferredoxin-like_sf"/>
</dbReference>
<dbReference type="EMBL" id="JBHTFQ010000014">
    <property type="protein sequence ID" value="MFC7706166.1"/>
    <property type="molecule type" value="Genomic_DNA"/>
</dbReference>
<dbReference type="SUPFAM" id="SSF47741">
    <property type="entry name" value="CO dehydrogenase ISP C-domain like"/>
    <property type="match status" value="1"/>
</dbReference>
<dbReference type="InterPro" id="IPR002888">
    <property type="entry name" value="2Fe-2S-bd"/>
</dbReference>
<dbReference type="PROSITE" id="PS51085">
    <property type="entry name" value="2FE2S_FER_2"/>
    <property type="match status" value="1"/>
</dbReference>
<dbReference type="PROSITE" id="PS00197">
    <property type="entry name" value="2FE2S_FER_1"/>
    <property type="match status" value="1"/>
</dbReference>
<feature type="domain" description="2Fe-2S ferredoxin-type" evidence="6">
    <location>
        <begin position="1"/>
        <end position="76"/>
    </location>
</feature>
<dbReference type="SUPFAM" id="SSF54292">
    <property type="entry name" value="2Fe-2S ferredoxin-like"/>
    <property type="match status" value="1"/>
</dbReference>
<evidence type="ECO:0000313" key="8">
    <source>
        <dbReference type="Proteomes" id="UP001596516"/>
    </source>
</evidence>
<dbReference type="InterPro" id="IPR001041">
    <property type="entry name" value="2Fe-2S_ferredoxin-type"/>
</dbReference>
<name>A0ABW2URJ0_9RHOB</name>
<evidence type="ECO:0000256" key="4">
    <source>
        <dbReference type="ARBA" id="ARBA00023004"/>
    </source>
</evidence>
<evidence type="ECO:0000256" key="2">
    <source>
        <dbReference type="ARBA" id="ARBA00022723"/>
    </source>
</evidence>
<evidence type="ECO:0000256" key="1">
    <source>
        <dbReference type="ARBA" id="ARBA00022714"/>
    </source>
</evidence>
<comment type="caution">
    <text evidence="7">The sequence shown here is derived from an EMBL/GenBank/DDBJ whole genome shotgun (WGS) entry which is preliminary data.</text>
</comment>
<dbReference type="InterPro" id="IPR036884">
    <property type="entry name" value="2Fe-2S-bd_dom_sf"/>
</dbReference>
<dbReference type="PANTHER" id="PTHR44379:SF2">
    <property type="entry name" value="BLR6218 PROTEIN"/>
    <property type="match status" value="1"/>
</dbReference>
<sequence length="152" mass="15705">MITLTINGARREVSGAPDTPLLWVLRDELGLTGTKFGCGVASCGACTVHLDGVPARSCQSAVGDLEGVEITTIEGASDAAAKAVRAAWVELEVPQCGYCQSGQILSAAALLAGTPKPTDADIDASMEGNLCRCATYARIRKAVHRAAEIMEG</sequence>
<dbReference type="Proteomes" id="UP001596516">
    <property type="component" value="Unassembled WGS sequence"/>
</dbReference>
<dbReference type="CDD" id="cd00207">
    <property type="entry name" value="fer2"/>
    <property type="match status" value="1"/>
</dbReference>
<organism evidence="7 8">
    <name type="scientific">Plastorhodobacter daqingensis</name>
    <dbReference type="NCBI Taxonomy" id="1387281"/>
    <lineage>
        <taxon>Bacteria</taxon>
        <taxon>Pseudomonadati</taxon>
        <taxon>Pseudomonadota</taxon>
        <taxon>Alphaproteobacteria</taxon>
        <taxon>Rhodobacterales</taxon>
        <taxon>Paracoccaceae</taxon>
        <taxon>Plastorhodobacter</taxon>
    </lineage>
</organism>
<keyword evidence="4" id="KW-0408">Iron</keyword>
<keyword evidence="8" id="KW-1185">Reference proteome</keyword>
<accession>A0ABW2URJ0</accession>
<dbReference type="Gene3D" id="1.10.150.120">
    <property type="entry name" value="[2Fe-2S]-binding domain"/>
    <property type="match status" value="1"/>
</dbReference>
<dbReference type="Pfam" id="PF00111">
    <property type="entry name" value="Fer2"/>
    <property type="match status" value="1"/>
</dbReference>
<keyword evidence="5" id="KW-0411">Iron-sulfur</keyword>
<dbReference type="PANTHER" id="PTHR44379">
    <property type="entry name" value="OXIDOREDUCTASE WITH IRON-SULFUR SUBUNIT"/>
    <property type="match status" value="1"/>
</dbReference>
<keyword evidence="1" id="KW-0001">2Fe-2S</keyword>
<keyword evidence="3" id="KW-0560">Oxidoreductase</keyword>
<dbReference type="InterPro" id="IPR012675">
    <property type="entry name" value="Beta-grasp_dom_sf"/>
</dbReference>
<reference evidence="8" key="1">
    <citation type="journal article" date="2019" name="Int. J. Syst. Evol. Microbiol.">
        <title>The Global Catalogue of Microorganisms (GCM) 10K type strain sequencing project: providing services to taxonomists for standard genome sequencing and annotation.</title>
        <authorList>
            <consortium name="The Broad Institute Genomics Platform"/>
            <consortium name="The Broad Institute Genome Sequencing Center for Infectious Disease"/>
            <person name="Wu L."/>
            <person name="Ma J."/>
        </authorList>
    </citation>
    <scope>NUCLEOTIDE SEQUENCE [LARGE SCALE GENOMIC DNA]</scope>
    <source>
        <strain evidence="8">CGMCC 1.12750</strain>
    </source>
</reference>
<evidence type="ECO:0000256" key="3">
    <source>
        <dbReference type="ARBA" id="ARBA00023002"/>
    </source>
</evidence>